<dbReference type="PANTHER" id="PTHR15162">
    <property type="entry name" value="ASPARTOACYLASE"/>
    <property type="match status" value="1"/>
</dbReference>
<reference evidence="6 7" key="1">
    <citation type="submission" date="2024-09" db="EMBL/GenBank/DDBJ databases">
        <authorList>
            <person name="Sun Q."/>
            <person name="Mori K."/>
        </authorList>
    </citation>
    <scope>NUCLEOTIDE SEQUENCE [LARGE SCALE GENOMIC DNA]</scope>
    <source>
        <strain evidence="6 7">TBRC 5777</strain>
    </source>
</reference>
<dbReference type="Gene3D" id="3.40.630.10">
    <property type="entry name" value="Zn peptidases"/>
    <property type="match status" value="1"/>
</dbReference>
<accession>A0ABV6JMR2</accession>
<keyword evidence="3" id="KW-0378">Hydrolase</keyword>
<evidence type="ECO:0000256" key="1">
    <source>
        <dbReference type="ARBA" id="ARBA00001947"/>
    </source>
</evidence>
<evidence type="ECO:0000259" key="5">
    <source>
        <dbReference type="Pfam" id="PF24827"/>
    </source>
</evidence>
<feature type="domain" description="Succinylglutamate desuccinylase/Aspartoacylase catalytic" evidence="5">
    <location>
        <begin position="46"/>
        <end position="155"/>
    </location>
</feature>
<organism evidence="6 7">
    <name type="scientific">Roseomonas elaeocarpi</name>
    <dbReference type="NCBI Taxonomy" id="907779"/>
    <lineage>
        <taxon>Bacteria</taxon>
        <taxon>Pseudomonadati</taxon>
        <taxon>Pseudomonadota</taxon>
        <taxon>Alphaproteobacteria</taxon>
        <taxon>Acetobacterales</taxon>
        <taxon>Roseomonadaceae</taxon>
        <taxon>Roseomonas</taxon>
    </lineage>
</organism>
<dbReference type="PANTHER" id="PTHR15162:SF7">
    <property type="entry name" value="SUCCINYLGLUTAMATE DESUCCINYLASE"/>
    <property type="match status" value="1"/>
</dbReference>
<evidence type="ECO:0000313" key="6">
    <source>
        <dbReference type="EMBL" id="MFC0406998.1"/>
    </source>
</evidence>
<dbReference type="EMBL" id="JBHLUN010000002">
    <property type="protein sequence ID" value="MFC0406998.1"/>
    <property type="molecule type" value="Genomic_DNA"/>
</dbReference>
<sequence>MNTSAVRAQAQPVIDYPVEIEPPDITRWRDGNTGTPFVHRFSSGRPGPHLLITALIHGNEPAGAIALDWLLARAVLPRRGTLTLAFANTDAYARFDPADPRASRWADEDMNRLWSPDILGMQPPRSADAARAAALLPFVEDADFLLDLHTTQHPNEPLVLAGPLERSRQLARALGLADLVMVDRGHAQGARMRDHRGFGDPQSHQTALLLECGQHWAATSPAVAIGACLRMLDRLDMLPSSFEAGGEAAPLPDQASRFVEITMPVTVKREFTFALPLRGGEVIAKAGTLIGYDGGEPVVTPHDDCVAIMPSQRLWAGLTAVRLGRIVASPEPMVLPPEVPAHV</sequence>
<keyword evidence="7" id="KW-1185">Reference proteome</keyword>
<dbReference type="InterPro" id="IPR055438">
    <property type="entry name" value="AstE_AspA_cat"/>
</dbReference>
<keyword evidence="4" id="KW-0862">Zinc</keyword>
<protein>
    <submittedName>
        <fullName evidence="6">Succinylglutamate desuccinylase/aspartoacylase family protein</fullName>
    </submittedName>
</protein>
<proteinExistence type="predicted"/>
<gene>
    <name evidence="6" type="ORF">ACFFGY_01975</name>
</gene>
<dbReference type="SUPFAM" id="SSF53187">
    <property type="entry name" value="Zn-dependent exopeptidases"/>
    <property type="match status" value="1"/>
</dbReference>
<keyword evidence="2" id="KW-0479">Metal-binding</keyword>
<comment type="caution">
    <text evidence="6">The sequence shown here is derived from an EMBL/GenBank/DDBJ whole genome shotgun (WGS) entry which is preliminary data.</text>
</comment>
<evidence type="ECO:0000256" key="3">
    <source>
        <dbReference type="ARBA" id="ARBA00022801"/>
    </source>
</evidence>
<evidence type="ECO:0000256" key="2">
    <source>
        <dbReference type="ARBA" id="ARBA00022723"/>
    </source>
</evidence>
<dbReference type="Proteomes" id="UP001589865">
    <property type="component" value="Unassembled WGS sequence"/>
</dbReference>
<evidence type="ECO:0000256" key="4">
    <source>
        <dbReference type="ARBA" id="ARBA00022833"/>
    </source>
</evidence>
<dbReference type="InterPro" id="IPR050178">
    <property type="entry name" value="AspA/AstE_fam"/>
</dbReference>
<evidence type="ECO:0000313" key="7">
    <source>
        <dbReference type="Proteomes" id="UP001589865"/>
    </source>
</evidence>
<dbReference type="Pfam" id="PF24827">
    <property type="entry name" value="AstE_AspA_cat"/>
    <property type="match status" value="1"/>
</dbReference>
<dbReference type="RefSeq" id="WP_377042689.1">
    <property type="nucleotide sequence ID" value="NZ_JBHLUN010000002.1"/>
</dbReference>
<comment type="cofactor">
    <cofactor evidence="1">
        <name>Zn(2+)</name>
        <dbReference type="ChEBI" id="CHEBI:29105"/>
    </cofactor>
</comment>
<name>A0ABV6JMR2_9PROT</name>